<dbReference type="Pfam" id="PF19842">
    <property type="entry name" value="YqeC"/>
    <property type="match status" value="1"/>
</dbReference>
<accession>A0A7G6E336</accession>
<evidence type="ECO:0000313" key="1">
    <source>
        <dbReference type="EMBL" id="QNB46490.1"/>
    </source>
</evidence>
<dbReference type="NCBIfam" id="TIGR03172">
    <property type="entry name" value="selenium cofactor biosynthesis protein YqeC"/>
    <property type="match status" value="1"/>
</dbReference>
<dbReference type="KEGG" id="tfr:BR63_09300"/>
<dbReference type="AlphaFoldDB" id="A0A7G6E336"/>
<organism evidence="1 2">
    <name type="scientific">Thermanaerosceptrum fracticalcis</name>
    <dbReference type="NCBI Taxonomy" id="1712410"/>
    <lineage>
        <taxon>Bacteria</taxon>
        <taxon>Bacillati</taxon>
        <taxon>Bacillota</taxon>
        <taxon>Clostridia</taxon>
        <taxon>Eubacteriales</taxon>
        <taxon>Peptococcaceae</taxon>
        <taxon>Thermanaerosceptrum</taxon>
    </lineage>
</organism>
<proteinExistence type="predicted"/>
<gene>
    <name evidence="1" type="primary">yqeC</name>
    <name evidence="1" type="ORF">BR63_09300</name>
</gene>
<dbReference type="RefSeq" id="WP_034422040.1">
    <property type="nucleotide sequence ID" value="NZ_CP045798.1"/>
</dbReference>
<reference evidence="1 2" key="1">
    <citation type="journal article" date="2019" name="Front. Microbiol.">
        <title>Thermoanaerosceptrum fracticalcis gen. nov. sp. nov., a Novel Fumarate-Fermenting Microorganism From a Deep Fractured Carbonate Aquifer of the US Great Basin.</title>
        <authorList>
            <person name="Hamilton-Brehm S.D."/>
            <person name="Stewart L.E."/>
            <person name="Zavarin M."/>
            <person name="Caldwell M."/>
            <person name="Lawson P.A."/>
            <person name="Onstott T.C."/>
            <person name="Grzymski J."/>
            <person name="Neveux I."/>
            <person name="Lollar B.S."/>
            <person name="Russell C.E."/>
            <person name="Moser D.P."/>
        </authorList>
    </citation>
    <scope>NUCLEOTIDE SEQUENCE [LARGE SCALE GENOMIC DNA]</scope>
    <source>
        <strain evidence="1 2">DRI-13</strain>
    </source>
</reference>
<dbReference type="Proteomes" id="UP000515847">
    <property type="component" value="Chromosome"/>
</dbReference>
<sequence length="252" mass="28110">MKFSEALKVWEAGIITAVGAGGKTSLLLSLAAEWRERKAPFLLTTTTKMFFWQVQNHRPVMCRDYERGVRYLRKSLDRHGFASWFTRWRGTKVDGVPPHWLDMFFQAQLVPHIFVEGDGARRKLIKAPAPHEPVVPLSNHLTLGVINLGALGRDLTPQYVHRPEILAHLLGKSLGDTIEVRDIAVLAGHKEGIFKGTPGKKALVLTGGSRTNVSSGEKILKYLSTANEVGIKHFILTEGFGGKMRVIEVFHL</sequence>
<keyword evidence="2" id="KW-1185">Reference proteome</keyword>
<evidence type="ECO:0000313" key="2">
    <source>
        <dbReference type="Proteomes" id="UP000515847"/>
    </source>
</evidence>
<name>A0A7G6E336_THEFR</name>
<dbReference type="EMBL" id="CP045798">
    <property type="protein sequence ID" value="QNB46490.1"/>
    <property type="molecule type" value="Genomic_DNA"/>
</dbReference>
<protein>
    <submittedName>
        <fullName evidence="1">Putative selenium-dependent hydroxylase accessory protein YqeC</fullName>
    </submittedName>
</protein>
<dbReference type="OrthoDB" id="368187at2"/>
<dbReference type="InterPro" id="IPR017587">
    <property type="entry name" value="YqeC"/>
</dbReference>